<evidence type="ECO:0000313" key="3">
    <source>
        <dbReference type="Proteomes" id="UP000235786"/>
    </source>
</evidence>
<dbReference type="PANTHER" id="PTHR24148">
    <property type="entry name" value="ANKYRIN REPEAT DOMAIN-CONTAINING PROTEIN 39 HOMOLOG-RELATED"/>
    <property type="match status" value="1"/>
</dbReference>
<dbReference type="EMBL" id="KZ613963">
    <property type="protein sequence ID" value="PMD31393.1"/>
    <property type="molecule type" value="Genomic_DNA"/>
</dbReference>
<keyword evidence="3" id="KW-1185">Reference proteome</keyword>
<organism evidence="2 3">
    <name type="scientific">Hyaloscypha variabilis (strain UAMH 11265 / GT02V1 / F)</name>
    <name type="common">Meliniomyces variabilis</name>
    <dbReference type="NCBI Taxonomy" id="1149755"/>
    <lineage>
        <taxon>Eukaryota</taxon>
        <taxon>Fungi</taxon>
        <taxon>Dikarya</taxon>
        <taxon>Ascomycota</taxon>
        <taxon>Pezizomycotina</taxon>
        <taxon>Leotiomycetes</taxon>
        <taxon>Helotiales</taxon>
        <taxon>Hyaloscyphaceae</taxon>
        <taxon>Hyaloscypha</taxon>
        <taxon>Hyaloscypha variabilis</taxon>
    </lineage>
</organism>
<gene>
    <name evidence="2" type="ORF">L207DRAFT_519613</name>
</gene>
<dbReference type="AlphaFoldDB" id="A0A2J6QYQ3"/>
<accession>A0A2J6QYQ3</accession>
<sequence>MMNVRVGILQAKALLISQRVPITLSVSRSRLAFPFLKSRVLCRWDHTSIGLRYSYDTLPTKDSIRLLKILPRKEDDTRICVSLEIFQHSKVVNTYKALSYTWGAPYGVDQEDHHEYATLACPIACDGKPFMITKNLLEGLIQLQNRGEQGWLWIDAICINQHDEEEKAVQISMMSAIYADASMVIVWLGVLDDASLKALELLDQRLQHEDKQYQASSGGIPQEVDSPQQDYTIFKQADEEPLERFFRRRWFRRVWIVQEVALAKEVITLCGSVEVNILLLLEMAYSLTVREVIVMADQGLMAASEYQRRYDIHKERIGASFAATLEDWTRAKFAWDAKRHIRPILAKHRFVKTYIARSEKQRFGTWLEILLEQLSHREVTHRVDIIFAAVNLLSKIALLSGYDPSTEIKGFKAMDLDYKMPAEHTYLQTVICLLMITDSLSVFSLIDHYSTVTLHKTSSWPLPSWLPDFTRPLGSSRLLAQDFDATSSLNPGKSISLANFDKTFVEDEEFGSLSPGPPRFTLQGVVLGSIKAISPPTSTPDAESWCETLHSIPATDWAVTYPHHTSLEVLARTLCADTDRKQSSHVDPKRRPKYCAALILKLFTEAFHKFVNDEKEKDKDTLVERFWCSMPLTSKLLEGRTELFQKMLDKRVLQQVVYKLMMDDLAFKYPNQASELAPLRANFGITPHATKEDLSFAQTRETAAGWYLSLTAPYAKRRLFASSSGHIGLAPAGAEIGDVVVFMQKGRVPFILRPSLEDDGYYALMGDAYVDGLMYGEIADLGRTMEDIHL</sequence>
<dbReference type="InterPro" id="IPR052895">
    <property type="entry name" value="HetReg/Transcr_Mod"/>
</dbReference>
<dbReference type="Proteomes" id="UP000235786">
    <property type="component" value="Unassembled WGS sequence"/>
</dbReference>
<reference evidence="2 3" key="1">
    <citation type="submission" date="2016-04" db="EMBL/GenBank/DDBJ databases">
        <title>A degradative enzymes factory behind the ericoid mycorrhizal symbiosis.</title>
        <authorList>
            <consortium name="DOE Joint Genome Institute"/>
            <person name="Martino E."/>
            <person name="Morin E."/>
            <person name="Grelet G."/>
            <person name="Kuo A."/>
            <person name="Kohler A."/>
            <person name="Daghino S."/>
            <person name="Barry K."/>
            <person name="Choi C."/>
            <person name="Cichocki N."/>
            <person name="Clum A."/>
            <person name="Copeland A."/>
            <person name="Hainaut M."/>
            <person name="Haridas S."/>
            <person name="Labutti K."/>
            <person name="Lindquist E."/>
            <person name="Lipzen A."/>
            <person name="Khouja H.-R."/>
            <person name="Murat C."/>
            <person name="Ohm R."/>
            <person name="Olson A."/>
            <person name="Spatafora J."/>
            <person name="Veneault-Fourrey C."/>
            <person name="Henrissat B."/>
            <person name="Grigoriev I."/>
            <person name="Martin F."/>
            <person name="Perotto S."/>
        </authorList>
    </citation>
    <scope>NUCLEOTIDE SEQUENCE [LARGE SCALE GENOMIC DNA]</scope>
    <source>
        <strain evidence="2 3">F</strain>
    </source>
</reference>
<dbReference type="Pfam" id="PF26639">
    <property type="entry name" value="Het-6_barrel"/>
    <property type="match status" value="1"/>
</dbReference>
<dbReference type="InterPro" id="IPR010730">
    <property type="entry name" value="HET"/>
</dbReference>
<dbReference type="STRING" id="1149755.A0A2J6QYQ3"/>
<protein>
    <submittedName>
        <fullName evidence="2">HET-domain-containing protein</fullName>
    </submittedName>
</protein>
<proteinExistence type="predicted"/>
<dbReference type="OrthoDB" id="2157530at2759"/>
<feature type="domain" description="Heterokaryon incompatibility" evidence="1">
    <location>
        <begin position="95"/>
        <end position="259"/>
    </location>
</feature>
<feature type="non-terminal residue" evidence="2">
    <location>
        <position position="790"/>
    </location>
</feature>
<evidence type="ECO:0000259" key="1">
    <source>
        <dbReference type="Pfam" id="PF06985"/>
    </source>
</evidence>
<evidence type="ECO:0000313" key="2">
    <source>
        <dbReference type="EMBL" id="PMD31393.1"/>
    </source>
</evidence>
<dbReference type="PANTHER" id="PTHR24148:SF64">
    <property type="entry name" value="HETEROKARYON INCOMPATIBILITY DOMAIN-CONTAINING PROTEIN"/>
    <property type="match status" value="1"/>
</dbReference>
<name>A0A2J6QYQ3_HYAVF</name>
<dbReference type="Pfam" id="PF06985">
    <property type="entry name" value="HET"/>
    <property type="match status" value="1"/>
</dbReference>